<organism evidence="2 3">
    <name type="scientific">SAR324 cluster bacterium</name>
    <dbReference type="NCBI Taxonomy" id="2024889"/>
    <lineage>
        <taxon>Bacteria</taxon>
        <taxon>Deltaproteobacteria</taxon>
        <taxon>SAR324 cluster</taxon>
    </lineage>
</organism>
<evidence type="ECO:0000313" key="3">
    <source>
        <dbReference type="Proteomes" id="UP000226525"/>
    </source>
</evidence>
<dbReference type="GO" id="GO:0016787">
    <property type="term" value="F:hydrolase activity"/>
    <property type="evidence" value="ECO:0007669"/>
    <property type="project" value="UniProtKB-KW"/>
</dbReference>
<protein>
    <submittedName>
        <fullName evidence="2">Alpha/beta hydrolase</fullName>
    </submittedName>
</protein>
<comment type="caution">
    <text evidence="2">The sequence shown here is derived from an EMBL/GenBank/DDBJ whole genome shotgun (WGS) entry which is preliminary data.</text>
</comment>
<accession>A0A2D6YLE5</accession>
<reference evidence="3" key="1">
    <citation type="submission" date="2017-09" db="EMBL/GenBank/DDBJ databases">
        <title>The Reconstruction of 2,631 Draft Metagenome-Assembled Genomes from the Global Oceans.</title>
        <authorList>
            <person name="Tully B.J."/>
            <person name="Graham E.D."/>
            <person name="Heidelberg J.F."/>
        </authorList>
    </citation>
    <scope>NUCLEOTIDE SEQUENCE [LARGE SCALE GENOMIC DNA]</scope>
</reference>
<dbReference type="Proteomes" id="UP000226525">
    <property type="component" value="Unassembled WGS sequence"/>
</dbReference>
<evidence type="ECO:0000313" key="2">
    <source>
        <dbReference type="EMBL" id="MAH64028.1"/>
    </source>
</evidence>
<dbReference type="SUPFAM" id="SSF53474">
    <property type="entry name" value="alpha/beta-Hydrolases"/>
    <property type="match status" value="1"/>
</dbReference>
<proteinExistence type="predicted"/>
<gene>
    <name evidence="2" type="ORF">CMN54_11410</name>
</gene>
<dbReference type="AlphaFoldDB" id="A0A2D6YLE5"/>
<dbReference type="InterPro" id="IPR029058">
    <property type="entry name" value="AB_hydrolase_fold"/>
</dbReference>
<evidence type="ECO:0000256" key="1">
    <source>
        <dbReference type="SAM" id="MobiDB-lite"/>
    </source>
</evidence>
<keyword evidence="2" id="KW-0378">Hydrolase</keyword>
<dbReference type="EMBL" id="NZEX01000128">
    <property type="protein sequence ID" value="MAH64028.1"/>
    <property type="molecule type" value="Genomic_DNA"/>
</dbReference>
<name>A0A2D6YLE5_9DELT</name>
<feature type="compositionally biased region" description="Basic and acidic residues" evidence="1">
    <location>
        <begin position="173"/>
        <end position="194"/>
    </location>
</feature>
<sequence length="202" mass="22892">MANEQIIYFAHGQESSPLETKIQRLALVAENLNFKVVSPDYSDIQSDYGRVEKLLSLQPSASEQLILVGSSMGSWVSLCASEKLKPQGLFLMASAVGIEDLEPNSPRPFADKTLLIHGWNDEVVPVENAINFASIYQVSLHLLPSDHRMIDQLDSLAHIFQNFLHQCLESKKKGDPRSQWEKEQEAKFQKETIKHIRPRIPR</sequence>
<dbReference type="Gene3D" id="3.40.50.1820">
    <property type="entry name" value="alpha/beta hydrolase"/>
    <property type="match status" value="1"/>
</dbReference>
<feature type="region of interest" description="Disordered" evidence="1">
    <location>
        <begin position="173"/>
        <end position="202"/>
    </location>
</feature>